<evidence type="ECO:0000313" key="2">
    <source>
        <dbReference type="Proteomes" id="UP000324897"/>
    </source>
</evidence>
<proteinExistence type="predicted"/>
<gene>
    <name evidence="1" type="ORF">EJB05_40960</name>
</gene>
<name>A0A5J9T896_9POAL</name>
<dbReference type="Gramene" id="TVU07596">
    <property type="protein sequence ID" value="TVU07596"/>
    <property type="gene ID" value="EJB05_40960"/>
</dbReference>
<dbReference type="AlphaFoldDB" id="A0A5J9T896"/>
<accession>A0A5J9T896</accession>
<organism evidence="1 2">
    <name type="scientific">Eragrostis curvula</name>
    <name type="common">weeping love grass</name>
    <dbReference type="NCBI Taxonomy" id="38414"/>
    <lineage>
        <taxon>Eukaryota</taxon>
        <taxon>Viridiplantae</taxon>
        <taxon>Streptophyta</taxon>
        <taxon>Embryophyta</taxon>
        <taxon>Tracheophyta</taxon>
        <taxon>Spermatophyta</taxon>
        <taxon>Magnoliopsida</taxon>
        <taxon>Liliopsida</taxon>
        <taxon>Poales</taxon>
        <taxon>Poaceae</taxon>
        <taxon>PACMAD clade</taxon>
        <taxon>Chloridoideae</taxon>
        <taxon>Eragrostideae</taxon>
        <taxon>Eragrostidinae</taxon>
        <taxon>Eragrostis</taxon>
    </lineage>
</organism>
<comment type="caution">
    <text evidence="1">The sequence shown here is derived from an EMBL/GenBank/DDBJ whole genome shotgun (WGS) entry which is preliminary data.</text>
</comment>
<sequence>MERAIGSSQSRRRCLSLARLREVAPPRSVPLSRTASPRGLLSHLGGFQTLNEGAMGNAKTSPSSNADARSRCAELVNRGNGVDIGLELIVGTSVNFLFQIRWLLTLLLVCGMEGLWNNLVGNVVGA</sequence>
<reference evidence="1 2" key="1">
    <citation type="journal article" date="2019" name="Sci. Rep.">
        <title>A high-quality genome of Eragrostis curvula grass provides insights into Poaceae evolution and supports new strategies to enhance forage quality.</title>
        <authorList>
            <person name="Carballo J."/>
            <person name="Santos B.A.C.M."/>
            <person name="Zappacosta D."/>
            <person name="Garbus I."/>
            <person name="Selva J.P."/>
            <person name="Gallo C.A."/>
            <person name="Diaz A."/>
            <person name="Albertini E."/>
            <person name="Caccamo M."/>
            <person name="Echenique V."/>
        </authorList>
    </citation>
    <scope>NUCLEOTIDE SEQUENCE [LARGE SCALE GENOMIC DNA]</scope>
    <source>
        <strain evidence="2">cv. Victoria</strain>
        <tissue evidence="1">Leaf</tissue>
    </source>
</reference>
<evidence type="ECO:0000313" key="1">
    <source>
        <dbReference type="EMBL" id="TVU07596.1"/>
    </source>
</evidence>
<feature type="non-terminal residue" evidence="1">
    <location>
        <position position="1"/>
    </location>
</feature>
<protein>
    <submittedName>
        <fullName evidence="1">Uncharacterized protein</fullName>
    </submittedName>
</protein>
<dbReference type="EMBL" id="RWGY01000039">
    <property type="protein sequence ID" value="TVU07596.1"/>
    <property type="molecule type" value="Genomic_DNA"/>
</dbReference>
<keyword evidence="2" id="KW-1185">Reference proteome</keyword>
<dbReference type="Proteomes" id="UP000324897">
    <property type="component" value="Chromosome 3"/>
</dbReference>